<accession>A0A5B7DLG6</accession>
<comment type="caution">
    <text evidence="1">The sequence shown here is derived from an EMBL/GenBank/DDBJ whole genome shotgun (WGS) entry which is preliminary data.</text>
</comment>
<organism evidence="1 2">
    <name type="scientific">Portunus trituberculatus</name>
    <name type="common">Swimming crab</name>
    <name type="synonym">Neptunus trituberculatus</name>
    <dbReference type="NCBI Taxonomy" id="210409"/>
    <lineage>
        <taxon>Eukaryota</taxon>
        <taxon>Metazoa</taxon>
        <taxon>Ecdysozoa</taxon>
        <taxon>Arthropoda</taxon>
        <taxon>Crustacea</taxon>
        <taxon>Multicrustacea</taxon>
        <taxon>Malacostraca</taxon>
        <taxon>Eumalacostraca</taxon>
        <taxon>Eucarida</taxon>
        <taxon>Decapoda</taxon>
        <taxon>Pleocyemata</taxon>
        <taxon>Brachyura</taxon>
        <taxon>Eubrachyura</taxon>
        <taxon>Portunoidea</taxon>
        <taxon>Portunidae</taxon>
        <taxon>Portuninae</taxon>
        <taxon>Portunus</taxon>
    </lineage>
</organism>
<reference evidence="1 2" key="1">
    <citation type="submission" date="2019-05" db="EMBL/GenBank/DDBJ databases">
        <title>Another draft genome of Portunus trituberculatus and its Hox gene families provides insights of decapod evolution.</title>
        <authorList>
            <person name="Jeong J.-H."/>
            <person name="Song I."/>
            <person name="Kim S."/>
            <person name="Choi T."/>
            <person name="Kim D."/>
            <person name="Ryu S."/>
            <person name="Kim W."/>
        </authorList>
    </citation>
    <scope>NUCLEOTIDE SEQUENCE [LARGE SCALE GENOMIC DNA]</scope>
    <source>
        <tissue evidence="1">Muscle</tissue>
    </source>
</reference>
<dbReference type="EMBL" id="VSRR010001079">
    <property type="protein sequence ID" value="MPC22360.1"/>
    <property type="molecule type" value="Genomic_DNA"/>
</dbReference>
<dbReference type="Proteomes" id="UP000324222">
    <property type="component" value="Unassembled WGS sequence"/>
</dbReference>
<evidence type="ECO:0000313" key="2">
    <source>
        <dbReference type="Proteomes" id="UP000324222"/>
    </source>
</evidence>
<sequence>MARKARGNSTRDTLSMSDTELALMVNCFPVSRLLPSRSRSRRHSSRLRLSLLRSVTENICRMAKYLAYNLNANSSPLRGDYITCYRRQHK</sequence>
<proteinExistence type="predicted"/>
<protein>
    <submittedName>
        <fullName evidence="1">Uncharacterized protein</fullName>
    </submittedName>
</protein>
<gene>
    <name evidence="1" type="ORF">E2C01_015373</name>
</gene>
<dbReference type="AlphaFoldDB" id="A0A5B7DLG6"/>
<evidence type="ECO:0000313" key="1">
    <source>
        <dbReference type="EMBL" id="MPC22360.1"/>
    </source>
</evidence>
<name>A0A5B7DLG6_PORTR</name>
<keyword evidence="2" id="KW-1185">Reference proteome</keyword>